<dbReference type="PANTHER" id="PTHR24373:SF275">
    <property type="entry name" value="TIR DOMAIN-CONTAINING PROTEIN"/>
    <property type="match status" value="1"/>
</dbReference>
<keyword evidence="3" id="KW-0677">Repeat</keyword>
<dbReference type="InterPro" id="IPR003591">
    <property type="entry name" value="Leu-rich_rpt_typical-subtyp"/>
</dbReference>
<evidence type="ECO:0000313" key="4">
    <source>
        <dbReference type="EMBL" id="CAD7222262.1"/>
    </source>
</evidence>
<keyword evidence="2" id="KW-0732">Signal</keyword>
<accession>A0A7R8W3V5</accession>
<dbReference type="SUPFAM" id="SSF52058">
    <property type="entry name" value="L domain-like"/>
    <property type="match status" value="1"/>
</dbReference>
<dbReference type="InterPro" id="IPR001611">
    <property type="entry name" value="Leu-rich_rpt"/>
</dbReference>
<proteinExistence type="predicted"/>
<dbReference type="SMART" id="SM00369">
    <property type="entry name" value="LRR_TYP"/>
    <property type="match status" value="11"/>
</dbReference>
<evidence type="ECO:0000256" key="2">
    <source>
        <dbReference type="ARBA" id="ARBA00022729"/>
    </source>
</evidence>
<organism evidence="4">
    <name type="scientific">Cyprideis torosa</name>
    <dbReference type="NCBI Taxonomy" id="163714"/>
    <lineage>
        <taxon>Eukaryota</taxon>
        <taxon>Metazoa</taxon>
        <taxon>Ecdysozoa</taxon>
        <taxon>Arthropoda</taxon>
        <taxon>Crustacea</taxon>
        <taxon>Oligostraca</taxon>
        <taxon>Ostracoda</taxon>
        <taxon>Podocopa</taxon>
        <taxon>Podocopida</taxon>
        <taxon>Cytherocopina</taxon>
        <taxon>Cytheroidea</taxon>
        <taxon>Cytherideidae</taxon>
        <taxon>Cyprideis</taxon>
    </lineage>
</organism>
<dbReference type="Pfam" id="PF13855">
    <property type="entry name" value="LRR_8"/>
    <property type="match status" value="4"/>
</dbReference>
<dbReference type="InterPro" id="IPR050328">
    <property type="entry name" value="Dev_Immune_Receptor"/>
</dbReference>
<sequence>MDFVWCLLCFLFLFVPEIYSECPDMCSCSIQNLLCETGRIVDLGPLLRSVDEGIQSIRITAPKNRPNELQLGPLFQDFKNLRSITITHSQIPAIGPGVFIGMVRVRKLDLSWNDITALKIEAFKGLYDLKELYLDHNKIESIPSAGFRNVHNLEVLDLSYNKLKELVTRMLFLLQRLQHLNLSGNPLGRLDPEILKDVQALKRLECRDCRIDAFPPELSQLLPSLTVLDLGKNRIPLLDPSHLRNLVNLKELYLDGNFLRELQAYTFSGLYLNTLSLSRNEFKGSLPRHTFFNCSVRHLDLSYNRLRNVDNKFFRPIRNNLLSLNISGNHLSNANLKKVIPPLIHLRRLELSNMRLDDLADETLRGLDHLTRLNLSHNDFQHVPYTLQYVMGSLDSLDISYNRIEGLTSEMSLELSLTRFKSVVLEGNPWVCDACGHARLKNVINMTRQRELCPADRRCVTCASPNEAQGFGVGLYSVPEGIEDCGLDDRSSKLLLSRPTYLGILLGCAALVALCVVALLAAIMYNARHSARYYTHEDQGGRLSEEEAFLYPSSDYYITEKKPSVATIEDYSRDPLIPHTHAHSSKPTVGVVTTVPPRRC</sequence>
<protein>
    <submittedName>
        <fullName evidence="4">Uncharacterized protein</fullName>
    </submittedName>
</protein>
<evidence type="ECO:0000256" key="1">
    <source>
        <dbReference type="ARBA" id="ARBA00022614"/>
    </source>
</evidence>
<evidence type="ECO:0000256" key="3">
    <source>
        <dbReference type="ARBA" id="ARBA00022737"/>
    </source>
</evidence>
<reference evidence="4" key="1">
    <citation type="submission" date="2020-11" db="EMBL/GenBank/DDBJ databases">
        <authorList>
            <person name="Tran Van P."/>
        </authorList>
    </citation>
    <scope>NUCLEOTIDE SEQUENCE</scope>
</reference>
<dbReference type="Gene3D" id="3.80.10.10">
    <property type="entry name" value="Ribonuclease Inhibitor"/>
    <property type="match status" value="3"/>
</dbReference>
<gene>
    <name evidence="4" type="ORF">CTOB1V02_LOCUS275</name>
</gene>
<dbReference type="SMART" id="SM00365">
    <property type="entry name" value="LRR_SD22"/>
    <property type="match status" value="5"/>
</dbReference>
<dbReference type="OrthoDB" id="9229163at2759"/>
<dbReference type="Pfam" id="PF13516">
    <property type="entry name" value="LRR_6"/>
    <property type="match status" value="1"/>
</dbReference>
<dbReference type="PROSITE" id="PS51450">
    <property type="entry name" value="LRR"/>
    <property type="match status" value="3"/>
</dbReference>
<dbReference type="InterPro" id="IPR032675">
    <property type="entry name" value="LRR_dom_sf"/>
</dbReference>
<name>A0A7R8W3V5_9CRUS</name>
<dbReference type="PANTHER" id="PTHR24373">
    <property type="entry name" value="SLIT RELATED LEUCINE-RICH REPEAT NEURONAL PROTEIN"/>
    <property type="match status" value="1"/>
</dbReference>
<keyword evidence="1" id="KW-0433">Leucine-rich repeat</keyword>
<dbReference type="EMBL" id="OB660040">
    <property type="protein sequence ID" value="CAD7222262.1"/>
    <property type="molecule type" value="Genomic_DNA"/>
</dbReference>
<dbReference type="AlphaFoldDB" id="A0A7R8W3V5"/>
<dbReference type="FunFam" id="3.80.10.10:FF:001360">
    <property type="entry name" value="Uncharacterized protein"/>
    <property type="match status" value="1"/>
</dbReference>